<dbReference type="InterPro" id="IPR036282">
    <property type="entry name" value="Glutathione-S-Trfase_C_sf"/>
</dbReference>
<dbReference type="Gene3D" id="1.20.1050.10">
    <property type="match status" value="1"/>
</dbReference>
<evidence type="ECO:0000313" key="2">
    <source>
        <dbReference type="RefSeq" id="XP_022258325.1"/>
    </source>
</evidence>
<organism evidence="1 2">
    <name type="scientific">Limulus polyphemus</name>
    <name type="common">Atlantic horseshoe crab</name>
    <dbReference type="NCBI Taxonomy" id="6850"/>
    <lineage>
        <taxon>Eukaryota</taxon>
        <taxon>Metazoa</taxon>
        <taxon>Ecdysozoa</taxon>
        <taxon>Arthropoda</taxon>
        <taxon>Chelicerata</taxon>
        <taxon>Merostomata</taxon>
        <taxon>Xiphosura</taxon>
        <taxon>Limulidae</taxon>
        <taxon>Limulus</taxon>
    </lineage>
</organism>
<dbReference type="Proteomes" id="UP000694941">
    <property type="component" value="Unplaced"/>
</dbReference>
<dbReference type="SUPFAM" id="SSF47616">
    <property type="entry name" value="GST C-terminal domain-like"/>
    <property type="match status" value="1"/>
</dbReference>
<keyword evidence="1" id="KW-1185">Reference proteome</keyword>
<name>A0ABM1TR19_LIMPO</name>
<dbReference type="PANTHER" id="PTHR13369:SF0">
    <property type="entry name" value="GLUTATHIONE S-TRANSFERASE C-TERMINAL DOMAIN-CONTAINING PROTEIN"/>
    <property type="match status" value="1"/>
</dbReference>
<gene>
    <name evidence="2" type="primary">LOC111089685</name>
</gene>
<dbReference type="CDD" id="cd00299">
    <property type="entry name" value="GST_C_family"/>
    <property type="match status" value="1"/>
</dbReference>
<accession>A0ABM1TR19</accession>
<evidence type="ECO:0000313" key="1">
    <source>
        <dbReference type="Proteomes" id="UP000694941"/>
    </source>
</evidence>
<dbReference type="GeneID" id="111089685"/>
<proteinExistence type="predicted"/>
<dbReference type="RefSeq" id="XP_022258325.1">
    <property type="nucleotide sequence ID" value="XM_022402617.1"/>
</dbReference>
<sequence>MDSRKDILFLQVSSSVSMPNTVETSVESIIVSFILHYCELSTLDLWLLEKSHSCPQFLLPLSALSAWTVKRTDASDMPQEIQNCQLPAIWSAGSRTCISGLCAVLRWSLKTQLKIERSSICKELLGFRSGCLMSCSETSVWTKFCEVEFPFATNNFLKDFLKSRLGGSSLLVLPVELVRLETHFRKPVKTHNIRKRKQDILRNAKAEKEETEHFTSSFIQNCQINEKRKSLTLLEKKKLSTNDKRITEKHDLEENEWDLNHVYTEGIDMTLADLVLFPCVHIIRNLLKTENVRKNFPLIEEWYNRLRHNNCVNRATEMSLMDNSGFEDKFSDIKETFQLIVPEVPEESLYSR</sequence>
<protein>
    <submittedName>
        <fullName evidence="2">Glutathione S-transferase C-terminal domain-containing protein-like</fullName>
    </submittedName>
</protein>
<reference evidence="2" key="1">
    <citation type="submission" date="2025-08" db="UniProtKB">
        <authorList>
            <consortium name="RefSeq"/>
        </authorList>
    </citation>
    <scope>IDENTIFICATION</scope>
    <source>
        <tissue evidence="2">Muscle</tissue>
    </source>
</reference>
<dbReference type="PANTHER" id="PTHR13369">
    <property type="match status" value="1"/>
</dbReference>